<dbReference type="EMBL" id="CP096115">
    <property type="protein sequence ID" value="UUX93312.1"/>
    <property type="molecule type" value="Genomic_DNA"/>
</dbReference>
<protein>
    <submittedName>
        <fullName evidence="1">Uncharacterized protein</fullName>
    </submittedName>
</protein>
<reference evidence="1" key="1">
    <citation type="submission" date="2022-04" db="EMBL/GenBank/DDBJ databases">
        <title>Complete genome of Methanoplanus endosymbiosus DSM 3599.</title>
        <authorList>
            <person name="Chen S.-C."/>
            <person name="You Y.-T."/>
            <person name="Zhou Y.-Z."/>
            <person name="Lai M.-C."/>
        </authorList>
    </citation>
    <scope>NUCLEOTIDE SEQUENCE</scope>
    <source>
        <strain evidence="1">DSM 3599</strain>
    </source>
</reference>
<dbReference type="KEGG" id="mend:L6E24_04080"/>
<proteinExistence type="predicted"/>
<name>A0A9E7THP2_9EURY</name>
<dbReference type="RefSeq" id="WP_257743451.1">
    <property type="nucleotide sequence ID" value="NZ_CP096115.1"/>
</dbReference>
<sequence length="189" mass="21892">MAEKKKETWTDVKKIIAEKDKKELIKLIGDLYRLNKENKIFLHACYPTGVVSSEPYRKIISDALYPPVPGNRGINFSAGKKAISDYFKATNDKVGKIELMVHYVETGTKFTDEYGDMYENFYVGLENMFEKVTEELESQSDEIVDYFLPQLERIADMAADMGWGYYDTLMDTLYDFCERNGKQLSSIEY</sequence>
<evidence type="ECO:0000313" key="2">
    <source>
        <dbReference type="Proteomes" id="UP001060368"/>
    </source>
</evidence>
<keyword evidence="2" id="KW-1185">Reference proteome</keyword>
<dbReference type="AlphaFoldDB" id="A0A9E7THP2"/>
<dbReference type="Proteomes" id="UP001060368">
    <property type="component" value="Chromosome"/>
</dbReference>
<organism evidence="1 2">
    <name type="scientific">Methanoplanus endosymbiosus</name>
    <dbReference type="NCBI Taxonomy" id="33865"/>
    <lineage>
        <taxon>Archaea</taxon>
        <taxon>Methanobacteriati</taxon>
        <taxon>Methanobacteriota</taxon>
        <taxon>Stenosarchaea group</taxon>
        <taxon>Methanomicrobia</taxon>
        <taxon>Methanomicrobiales</taxon>
        <taxon>Methanomicrobiaceae</taxon>
        <taxon>Methanoplanus</taxon>
    </lineage>
</organism>
<accession>A0A9E7THP2</accession>
<gene>
    <name evidence="1" type="ORF">L6E24_04080</name>
</gene>
<evidence type="ECO:0000313" key="1">
    <source>
        <dbReference type="EMBL" id="UUX93312.1"/>
    </source>
</evidence>
<dbReference type="GeneID" id="74306846"/>